<dbReference type="GO" id="GO:0005198">
    <property type="term" value="F:structural molecule activity"/>
    <property type="evidence" value="ECO:0007669"/>
    <property type="project" value="EnsemblFungi"/>
</dbReference>
<dbReference type="OrthoDB" id="245150at2759"/>
<dbReference type="InterPro" id="IPR008570">
    <property type="entry name" value="ESCRT-II_cplx_Vps25-sub"/>
</dbReference>
<dbReference type="GO" id="GO:0006623">
    <property type="term" value="P:protein targeting to vacuole"/>
    <property type="evidence" value="ECO:0007669"/>
    <property type="project" value="EnsemblFungi"/>
</dbReference>
<dbReference type="InterPro" id="IPR014041">
    <property type="entry name" value="ESCRT-II_cplx_Vps25-sub_N"/>
</dbReference>
<evidence type="ECO:0000256" key="3">
    <source>
        <dbReference type="ARBA" id="ARBA00022927"/>
    </source>
</evidence>
<dbReference type="GO" id="GO:0042803">
    <property type="term" value="F:protein homodimerization activity"/>
    <property type="evidence" value="ECO:0007669"/>
    <property type="project" value="TreeGrafter"/>
</dbReference>
<dbReference type="GeneID" id="34684702"/>
<dbReference type="Gene3D" id="1.10.10.10">
    <property type="entry name" value="Winged helix-like DNA-binding domain superfamily/Winged helix DNA-binding domain"/>
    <property type="match status" value="1"/>
</dbReference>
<dbReference type="STRING" id="1245769.A0A0C7MUQ4"/>
<dbReference type="GO" id="GO:0043328">
    <property type="term" value="P:protein transport to vacuole involved in ubiquitin-dependent protein catabolic process via the multivesicular body sorting pathway"/>
    <property type="evidence" value="ECO:0007669"/>
    <property type="project" value="TreeGrafter"/>
</dbReference>
<dbReference type="AlphaFoldDB" id="A0A0C7MUQ4"/>
<reference evidence="4 5" key="1">
    <citation type="submission" date="2014-12" db="EMBL/GenBank/DDBJ databases">
        <authorList>
            <person name="Neuveglise Cecile"/>
        </authorList>
    </citation>
    <scope>NUCLEOTIDE SEQUENCE [LARGE SCALE GENOMIC DNA]</scope>
    <source>
        <strain evidence="4 5">CBS 12615</strain>
    </source>
</reference>
<sequence length="180" mass="21176">MTESLPPIYNFPPLYTCQPNVLIREQQLTTWCDLLLEFSKKNKAWCVNQEGSIVRDLETGDNSIFKNQTIQRTAPAPFVDQIWSRMVETQKAVKLDNGQYLMLWRSLEQWSSVFLQWFETAGKLNQVVTLYELLEGDESLEWEFHEMHHKLCELCLQKLRDRGRATLLKEQNRIVGVKVL</sequence>
<dbReference type="Gene3D" id="1.10.10.570">
    <property type="entry name" value="Winged helix' DNA-binding domain. Chain C. Domain 1"/>
    <property type="match status" value="1"/>
</dbReference>
<gene>
    <name evidence="4" type="ORF">LALA0_S02e10858g</name>
</gene>
<accession>A0A0C7MUQ4</accession>
<dbReference type="Pfam" id="PF05871">
    <property type="entry name" value="ESCRT-II"/>
    <property type="match status" value="1"/>
</dbReference>
<dbReference type="PANTHER" id="PTHR13149">
    <property type="entry name" value="VACUOLAR PROTEIN SORTING-ASSOCIATED PROTEIN VPS25"/>
    <property type="match status" value="1"/>
</dbReference>
<dbReference type="InterPro" id="IPR036388">
    <property type="entry name" value="WH-like_DNA-bd_sf"/>
</dbReference>
<dbReference type="GO" id="GO:0000122">
    <property type="term" value="P:negative regulation of transcription by RNA polymerase II"/>
    <property type="evidence" value="ECO:0007669"/>
    <property type="project" value="EnsemblFungi"/>
</dbReference>
<keyword evidence="2" id="KW-0813">Transport</keyword>
<dbReference type="InterPro" id="IPR036390">
    <property type="entry name" value="WH_DNA-bd_sf"/>
</dbReference>
<dbReference type="EMBL" id="LN736361">
    <property type="protein sequence ID" value="CEP61281.1"/>
    <property type="molecule type" value="Genomic_DNA"/>
</dbReference>
<evidence type="ECO:0000256" key="2">
    <source>
        <dbReference type="ARBA" id="ARBA00022448"/>
    </source>
</evidence>
<dbReference type="GO" id="GO:0000814">
    <property type="term" value="C:ESCRT II complex"/>
    <property type="evidence" value="ECO:0007669"/>
    <property type="project" value="EnsemblFungi"/>
</dbReference>
<evidence type="ECO:0000256" key="1">
    <source>
        <dbReference type="ARBA" id="ARBA00009674"/>
    </source>
</evidence>
<dbReference type="HOGENOM" id="CLU_087657_1_1_1"/>
<dbReference type="GO" id="GO:1904669">
    <property type="term" value="P:ATP export"/>
    <property type="evidence" value="ECO:0007669"/>
    <property type="project" value="EnsemblFungi"/>
</dbReference>
<dbReference type="Proteomes" id="UP000054304">
    <property type="component" value="Unassembled WGS sequence"/>
</dbReference>
<dbReference type="RefSeq" id="XP_022627517.1">
    <property type="nucleotide sequence ID" value="XM_022774052.1"/>
</dbReference>
<keyword evidence="3" id="KW-0653">Protein transport</keyword>
<evidence type="ECO:0000313" key="5">
    <source>
        <dbReference type="Proteomes" id="UP000054304"/>
    </source>
</evidence>
<comment type="similarity">
    <text evidence="1">Belongs to the VPS25 family.</text>
</comment>
<evidence type="ECO:0000313" key="4">
    <source>
        <dbReference type="EMBL" id="CEP61281.1"/>
    </source>
</evidence>
<proteinExistence type="inferred from homology"/>
<organism evidence="4 5">
    <name type="scientific">Lachancea lanzarotensis</name>
    <dbReference type="NCBI Taxonomy" id="1245769"/>
    <lineage>
        <taxon>Eukaryota</taxon>
        <taxon>Fungi</taxon>
        <taxon>Dikarya</taxon>
        <taxon>Ascomycota</taxon>
        <taxon>Saccharomycotina</taxon>
        <taxon>Saccharomycetes</taxon>
        <taxon>Saccharomycetales</taxon>
        <taxon>Saccharomycetaceae</taxon>
        <taxon>Lachancea</taxon>
    </lineage>
</organism>
<name>A0A0C7MUQ4_9SACH</name>
<dbReference type="SUPFAM" id="SSF46785">
    <property type="entry name" value="Winged helix' DNA-binding domain"/>
    <property type="match status" value="2"/>
</dbReference>
<dbReference type="PANTHER" id="PTHR13149:SF0">
    <property type="entry name" value="VACUOLAR PROTEIN-SORTING-ASSOCIATED PROTEIN 25"/>
    <property type="match status" value="1"/>
</dbReference>
<protein>
    <submittedName>
        <fullName evidence="4">LALA0S02e10858g1_1</fullName>
    </submittedName>
</protein>
<keyword evidence="5" id="KW-1185">Reference proteome</keyword>